<keyword evidence="9" id="KW-0812">Transmembrane</keyword>
<keyword evidence="4" id="KW-0808">Transferase</keyword>
<proteinExistence type="predicted"/>
<keyword evidence="9" id="KW-0472">Membrane</keyword>
<dbReference type="Gene3D" id="1.10.287.130">
    <property type="match status" value="1"/>
</dbReference>
<evidence type="ECO:0000313" key="13">
    <source>
        <dbReference type="Proteomes" id="UP000307943"/>
    </source>
</evidence>
<dbReference type="EC" id="2.7.13.3" evidence="2"/>
<dbReference type="OrthoDB" id="9815750at2"/>
<dbReference type="PANTHER" id="PTHR43065">
    <property type="entry name" value="SENSOR HISTIDINE KINASE"/>
    <property type="match status" value="1"/>
</dbReference>
<keyword evidence="7" id="KW-0067">ATP-binding</keyword>
<name>A0A5C4TAI4_9BACL</name>
<dbReference type="AlphaFoldDB" id="A0A5C4TAI4"/>
<dbReference type="SMART" id="SM00388">
    <property type="entry name" value="HisKA"/>
    <property type="match status" value="1"/>
</dbReference>
<evidence type="ECO:0000256" key="9">
    <source>
        <dbReference type="SAM" id="Phobius"/>
    </source>
</evidence>
<gene>
    <name evidence="12" type="ORF">FE784_13425</name>
</gene>
<protein>
    <recommendedName>
        <fullName evidence="2">histidine kinase</fullName>
        <ecNumber evidence="2">2.7.13.3</ecNumber>
    </recommendedName>
</protein>
<dbReference type="CDD" id="cd00082">
    <property type="entry name" value="HisKA"/>
    <property type="match status" value="1"/>
</dbReference>
<evidence type="ECO:0000256" key="1">
    <source>
        <dbReference type="ARBA" id="ARBA00000085"/>
    </source>
</evidence>
<dbReference type="RefSeq" id="WP_139602712.1">
    <property type="nucleotide sequence ID" value="NZ_VDCQ01000015.1"/>
</dbReference>
<evidence type="ECO:0000256" key="6">
    <source>
        <dbReference type="ARBA" id="ARBA00022777"/>
    </source>
</evidence>
<dbReference type="PROSITE" id="PS50109">
    <property type="entry name" value="HIS_KIN"/>
    <property type="match status" value="1"/>
</dbReference>
<dbReference type="SUPFAM" id="SSF55785">
    <property type="entry name" value="PYP-like sensor domain (PAS domain)"/>
    <property type="match status" value="2"/>
</dbReference>
<dbReference type="SUPFAM" id="SSF55874">
    <property type="entry name" value="ATPase domain of HSP90 chaperone/DNA topoisomerase II/histidine kinase"/>
    <property type="match status" value="1"/>
</dbReference>
<dbReference type="InterPro" id="IPR003661">
    <property type="entry name" value="HisK_dim/P_dom"/>
</dbReference>
<evidence type="ECO:0000256" key="4">
    <source>
        <dbReference type="ARBA" id="ARBA00022679"/>
    </source>
</evidence>
<dbReference type="GO" id="GO:0000155">
    <property type="term" value="F:phosphorelay sensor kinase activity"/>
    <property type="evidence" value="ECO:0007669"/>
    <property type="project" value="InterPro"/>
</dbReference>
<feature type="transmembrane region" description="Helical" evidence="9">
    <location>
        <begin position="51"/>
        <end position="70"/>
    </location>
</feature>
<feature type="domain" description="PAS" evidence="11">
    <location>
        <begin position="214"/>
        <end position="258"/>
    </location>
</feature>
<dbReference type="Pfam" id="PF02518">
    <property type="entry name" value="HATPase_c"/>
    <property type="match status" value="1"/>
</dbReference>
<keyword evidence="8" id="KW-0902">Two-component regulatory system</keyword>
<evidence type="ECO:0000256" key="8">
    <source>
        <dbReference type="ARBA" id="ARBA00023012"/>
    </source>
</evidence>
<dbReference type="Gene3D" id="3.30.565.10">
    <property type="entry name" value="Histidine kinase-like ATPase, C-terminal domain"/>
    <property type="match status" value="1"/>
</dbReference>
<dbReference type="Gene3D" id="3.30.450.20">
    <property type="entry name" value="PAS domain"/>
    <property type="match status" value="2"/>
</dbReference>
<keyword evidence="9" id="KW-1133">Transmembrane helix</keyword>
<keyword evidence="13" id="KW-1185">Reference proteome</keyword>
<dbReference type="PANTHER" id="PTHR43065:SF34">
    <property type="entry name" value="SPORULATION KINASE A"/>
    <property type="match status" value="1"/>
</dbReference>
<keyword evidence="3" id="KW-0597">Phosphoprotein</keyword>
<evidence type="ECO:0000313" key="12">
    <source>
        <dbReference type="EMBL" id="TNJ65912.1"/>
    </source>
</evidence>
<dbReference type="SUPFAM" id="SSF47384">
    <property type="entry name" value="Homodimeric domain of signal transducing histidine kinase"/>
    <property type="match status" value="1"/>
</dbReference>
<keyword evidence="6" id="KW-0418">Kinase</keyword>
<reference evidence="12 13" key="1">
    <citation type="submission" date="2019-05" db="EMBL/GenBank/DDBJ databases">
        <title>We sequenced the genome of Paenibacillus hemerocallicola KCTC 33185 for further insight into its adaptation and study the phylogeny of Paenibacillus.</title>
        <authorList>
            <person name="Narsing Rao M.P."/>
        </authorList>
    </citation>
    <scope>NUCLEOTIDE SEQUENCE [LARGE SCALE GENOMIC DNA]</scope>
    <source>
        <strain evidence="12 13">KCTC 33185</strain>
    </source>
</reference>
<dbReference type="SMART" id="SM00387">
    <property type="entry name" value="HATPase_c"/>
    <property type="match status" value="1"/>
</dbReference>
<dbReference type="CDD" id="cd00075">
    <property type="entry name" value="HATPase"/>
    <property type="match status" value="1"/>
</dbReference>
<dbReference type="PROSITE" id="PS50112">
    <property type="entry name" value="PAS"/>
    <property type="match status" value="1"/>
</dbReference>
<organism evidence="12 13">
    <name type="scientific">Paenibacillus hemerocallicola</name>
    <dbReference type="NCBI Taxonomy" id="1172614"/>
    <lineage>
        <taxon>Bacteria</taxon>
        <taxon>Bacillati</taxon>
        <taxon>Bacillota</taxon>
        <taxon>Bacilli</taxon>
        <taxon>Bacillales</taxon>
        <taxon>Paenibacillaceae</taxon>
        <taxon>Paenibacillus</taxon>
    </lineage>
</organism>
<dbReference type="InterPro" id="IPR004358">
    <property type="entry name" value="Sig_transdc_His_kin-like_C"/>
</dbReference>
<evidence type="ECO:0000259" key="10">
    <source>
        <dbReference type="PROSITE" id="PS50109"/>
    </source>
</evidence>
<dbReference type="PRINTS" id="PR00344">
    <property type="entry name" value="BCTRLSENSOR"/>
</dbReference>
<dbReference type="EMBL" id="VDCQ01000015">
    <property type="protein sequence ID" value="TNJ65912.1"/>
    <property type="molecule type" value="Genomic_DNA"/>
</dbReference>
<dbReference type="Pfam" id="PF00512">
    <property type="entry name" value="HisKA"/>
    <property type="match status" value="1"/>
</dbReference>
<dbReference type="Proteomes" id="UP000307943">
    <property type="component" value="Unassembled WGS sequence"/>
</dbReference>
<feature type="transmembrane region" description="Helical" evidence="9">
    <location>
        <begin position="21"/>
        <end position="39"/>
    </location>
</feature>
<dbReference type="InterPro" id="IPR036890">
    <property type="entry name" value="HATPase_C_sf"/>
</dbReference>
<dbReference type="CDD" id="cd00130">
    <property type="entry name" value="PAS"/>
    <property type="match status" value="1"/>
</dbReference>
<dbReference type="InterPro" id="IPR000014">
    <property type="entry name" value="PAS"/>
</dbReference>
<dbReference type="InterPro" id="IPR003594">
    <property type="entry name" value="HATPase_dom"/>
</dbReference>
<evidence type="ECO:0000256" key="7">
    <source>
        <dbReference type="ARBA" id="ARBA00022840"/>
    </source>
</evidence>
<dbReference type="GO" id="GO:0005524">
    <property type="term" value="F:ATP binding"/>
    <property type="evidence" value="ECO:0007669"/>
    <property type="project" value="UniProtKB-KW"/>
</dbReference>
<accession>A0A5C4TAI4</accession>
<sequence>MSKLPMFQDHYKPVRFRPAPVLGTFLLSVVMYVILHMLIRTGRYGSLTDTIAHTAAFIAASFPFLFLMAVQLRKSKRIHDQLSEEKRFTATILENMDELVCVCDEKGNLVYMNKDELGQCSTLVNPPMSPEHWVVRYDVRLPGDMSRPAPLEETPLIRALNGLPVSNMELWALGHLFQASSRPIIGVDGKLYGAVAVLSNITKRVEAENRLKQSERHLRDVFEAISCGIIVLNDAGNIIHVNEAACLITGMSRDTVRGLPFNSGSWNFIREDNSPLPREAYPSFITLSTGKPSDAVIGFVSKETDDIRWLLVHSNPLFSDGDESKLHSVIVTFVNITERKKTMELLQKLEKLRVVGQLAAGVAHEIRNPLTTIRGFLQLNRGRFDNKGTVELMLSELDRINMIISEFLVLAKPQATRLQLKDLRETMQQVIAFLESEALLTHANFELHTEPDLPPVQCDENQIKQLFLNVLKNAQESMPDGGTIRIEMSRRRQDGVGIRITDQGCGIPEDRMSRLGEPFYTTKDSGTGLGLMVSFKIVENHGGSLRIASNRDCGTIVDIELPAVLSPP</sequence>
<comment type="caution">
    <text evidence="12">The sequence shown here is derived from an EMBL/GenBank/DDBJ whole genome shotgun (WGS) entry which is preliminary data.</text>
</comment>
<dbReference type="InterPro" id="IPR035965">
    <property type="entry name" value="PAS-like_dom_sf"/>
</dbReference>
<keyword evidence="5" id="KW-0547">Nucleotide-binding</keyword>
<evidence type="ECO:0000256" key="2">
    <source>
        <dbReference type="ARBA" id="ARBA00012438"/>
    </source>
</evidence>
<dbReference type="NCBIfam" id="TIGR00229">
    <property type="entry name" value="sensory_box"/>
    <property type="match status" value="1"/>
</dbReference>
<evidence type="ECO:0000259" key="11">
    <source>
        <dbReference type="PROSITE" id="PS50112"/>
    </source>
</evidence>
<comment type="catalytic activity">
    <reaction evidence="1">
        <text>ATP + protein L-histidine = ADP + protein N-phospho-L-histidine.</text>
        <dbReference type="EC" id="2.7.13.3"/>
    </reaction>
</comment>
<dbReference type="InterPro" id="IPR036097">
    <property type="entry name" value="HisK_dim/P_sf"/>
</dbReference>
<evidence type="ECO:0000256" key="5">
    <source>
        <dbReference type="ARBA" id="ARBA00022741"/>
    </source>
</evidence>
<dbReference type="InterPro" id="IPR005467">
    <property type="entry name" value="His_kinase_dom"/>
</dbReference>
<dbReference type="Pfam" id="PF13426">
    <property type="entry name" value="PAS_9"/>
    <property type="match status" value="1"/>
</dbReference>
<dbReference type="SMART" id="SM00091">
    <property type="entry name" value="PAS"/>
    <property type="match status" value="2"/>
</dbReference>
<evidence type="ECO:0000256" key="3">
    <source>
        <dbReference type="ARBA" id="ARBA00022553"/>
    </source>
</evidence>
<feature type="domain" description="Histidine kinase" evidence="10">
    <location>
        <begin position="361"/>
        <end position="565"/>
    </location>
</feature>